<keyword evidence="4" id="KW-1185">Reference proteome</keyword>
<evidence type="ECO:0000256" key="2">
    <source>
        <dbReference type="SAM" id="Phobius"/>
    </source>
</evidence>
<gene>
    <name evidence="3" type="ORF">GSTUM_00007690001</name>
</gene>
<evidence type="ECO:0000313" key="4">
    <source>
        <dbReference type="Proteomes" id="UP000006911"/>
    </source>
</evidence>
<protein>
    <submittedName>
        <fullName evidence="3">(Perigord truffle) hypothetical protein</fullName>
    </submittedName>
</protein>
<sequence>MDSGMIVLCCRLFLRVVNADQKALFRYRRWLAGSFLWLGAPHAWILIFVSVQPPYPSPSCPPSPPHLPSPTITPELSTCDSYS</sequence>
<accession>D5GH39</accession>
<dbReference type="InParanoid" id="D5GH39"/>
<dbReference type="EMBL" id="FN430297">
    <property type="protein sequence ID" value="CAZ83832.1"/>
    <property type="molecule type" value="Genomic_DNA"/>
</dbReference>
<dbReference type="HOGENOM" id="CLU_2544255_0_0_1"/>
<dbReference type="KEGG" id="tml:GSTUM_00007690001"/>
<feature type="compositionally biased region" description="Pro residues" evidence="1">
    <location>
        <begin position="56"/>
        <end position="68"/>
    </location>
</feature>
<keyword evidence="2" id="KW-1133">Transmembrane helix</keyword>
<name>D5GH39_TUBMM</name>
<evidence type="ECO:0000256" key="1">
    <source>
        <dbReference type="SAM" id="MobiDB-lite"/>
    </source>
</evidence>
<keyword evidence="2" id="KW-0812">Transmembrane</keyword>
<feature type="transmembrane region" description="Helical" evidence="2">
    <location>
        <begin position="29"/>
        <end position="49"/>
    </location>
</feature>
<reference evidence="3 4" key="1">
    <citation type="journal article" date="2010" name="Nature">
        <title>Perigord black truffle genome uncovers evolutionary origins and mechanisms of symbiosis.</title>
        <authorList>
            <person name="Martin F."/>
            <person name="Kohler A."/>
            <person name="Murat C."/>
            <person name="Balestrini R."/>
            <person name="Coutinho P.M."/>
            <person name="Jaillon O."/>
            <person name="Montanini B."/>
            <person name="Morin E."/>
            <person name="Noel B."/>
            <person name="Percudani R."/>
            <person name="Porcel B."/>
            <person name="Rubini A."/>
            <person name="Amicucci A."/>
            <person name="Amselem J."/>
            <person name="Anthouard V."/>
            <person name="Arcioni S."/>
            <person name="Artiguenave F."/>
            <person name="Aury J.M."/>
            <person name="Ballario P."/>
            <person name="Bolchi A."/>
            <person name="Brenna A."/>
            <person name="Brun A."/>
            <person name="Buee M."/>
            <person name="Cantarel B."/>
            <person name="Chevalier G."/>
            <person name="Couloux A."/>
            <person name="Da Silva C."/>
            <person name="Denoeud F."/>
            <person name="Duplessis S."/>
            <person name="Ghignone S."/>
            <person name="Hilselberger B."/>
            <person name="Iotti M."/>
            <person name="Marcais B."/>
            <person name="Mello A."/>
            <person name="Miranda M."/>
            <person name="Pacioni G."/>
            <person name="Quesneville H."/>
            <person name="Riccioni C."/>
            <person name="Ruotolo R."/>
            <person name="Splivallo R."/>
            <person name="Stocchi V."/>
            <person name="Tisserant E."/>
            <person name="Viscomi A.R."/>
            <person name="Zambonelli A."/>
            <person name="Zampieri E."/>
            <person name="Henrissat B."/>
            <person name="Lebrun M.H."/>
            <person name="Paolocci F."/>
            <person name="Bonfante P."/>
            <person name="Ottonello S."/>
            <person name="Wincker P."/>
        </authorList>
    </citation>
    <scope>NUCLEOTIDE SEQUENCE [LARGE SCALE GENOMIC DNA]</scope>
    <source>
        <strain evidence="3 4">Mel28</strain>
    </source>
</reference>
<feature type="region of interest" description="Disordered" evidence="1">
    <location>
        <begin position="56"/>
        <end position="83"/>
    </location>
</feature>
<organism evidence="3 4">
    <name type="scientific">Tuber melanosporum (strain Mel28)</name>
    <name type="common">Perigord black truffle</name>
    <dbReference type="NCBI Taxonomy" id="656061"/>
    <lineage>
        <taxon>Eukaryota</taxon>
        <taxon>Fungi</taxon>
        <taxon>Dikarya</taxon>
        <taxon>Ascomycota</taxon>
        <taxon>Pezizomycotina</taxon>
        <taxon>Pezizomycetes</taxon>
        <taxon>Pezizales</taxon>
        <taxon>Tuberaceae</taxon>
        <taxon>Tuber</taxon>
    </lineage>
</organism>
<dbReference type="GeneID" id="9185086"/>
<dbReference type="RefSeq" id="XP_002839641.1">
    <property type="nucleotide sequence ID" value="XM_002839595.1"/>
</dbReference>
<keyword evidence="2" id="KW-0472">Membrane</keyword>
<feature type="compositionally biased region" description="Polar residues" evidence="1">
    <location>
        <begin position="72"/>
        <end position="83"/>
    </location>
</feature>
<dbReference type="AlphaFoldDB" id="D5GH39"/>
<proteinExistence type="predicted"/>
<dbReference type="Proteomes" id="UP000006911">
    <property type="component" value="Unassembled WGS sequence"/>
</dbReference>
<evidence type="ECO:0000313" key="3">
    <source>
        <dbReference type="EMBL" id="CAZ83832.1"/>
    </source>
</evidence>